<evidence type="ECO:0000313" key="5">
    <source>
        <dbReference type="Proteomes" id="UP001236014"/>
    </source>
</evidence>
<organism evidence="4 5">
    <name type="scientific">Amycolatopsis carbonis</name>
    <dbReference type="NCBI Taxonomy" id="715471"/>
    <lineage>
        <taxon>Bacteria</taxon>
        <taxon>Bacillati</taxon>
        <taxon>Actinomycetota</taxon>
        <taxon>Actinomycetes</taxon>
        <taxon>Pseudonocardiales</taxon>
        <taxon>Pseudonocardiaceae</taxon>
        <taxon>Amycolatopsis</taxon>
    </lineage>
</organism>
<dbReference type="RefSeq" id="WP_285967152.1">
    <property type="nucleotide sequence ID" value="NZ_CP127294.1"/>
</dbReference>
<proteinExistence type="predicted"/>
<dbReference type="KEGG" id="acab:QRX50_33745"/>
<gene>
    <name evidence="4" type="ORF">QRX50_33745</name>
</gene>
<evidence type="ECO:0000259" key="3">
    <source>
        <dbReference type="PROSITE" id="PS50006"/>
    </source>
</evidence>
<evidence type="ECO:0000313" key="4">
    <source>
        <dbReference type="EMBL" id="WIX76403.1"/>
    </source>
</evidence>
<dbReference type="PROSITE" id="PS50006">
    <property type="entry name" value="FHA_DOMAIN"/>
    <property type="match status" value="1"/>
</dbReference>
<dbReference type="EMBL" id="CP127294">
    <property type="protein sequence ID" value="WIX76403.1"/>
    <property type="molecule type" value="Genomic_DNA"/>
</dbReference>
<keyword evidence="5" id="KW-1185">Reference proteome</keyword>
<name>A0A9Y2MT13_9PSEU</name>
<feature type="domain" description="FHA" evidence="3">
    <location>
        <begin position="36"/>
        <end position="87"/>
    </location>
</feature>
<reference evidence="4 5" key="1">
    <citation type="submission" date="2023-06" db="EMBL/GenBank/DDBJ databases">
        <authorList>
            <person name="Oyuntsetseg B."/>
            <person name="Kim S.B."/>
        </authorList>
    </citation>
    <scope>NUCLEOTIDE SEQUENCE [LARGE SCALE GENOMIC DNA]</scope>
    <source>
        <strain evidence="4 5">2-15</strain>
    </source>
</reference>
<dbReference type="InterPro" id="IPR000253">
    <property type="entry name" value="FHA_dom"/>
</dbReference>
<dbReference type="SUPFAM" id="SSF49879">
    <property type="entry name" value="SMAD/FHA domain"/>
    <property type="match status" value="1"/>
</dbReference>
<accession>A0A9Y2MT13</accession>
<feature type="region of interest" description="Disordered" evidence="2">
    <location>
        <begin position="120"/>
        <end position="140"/>
    </location>
</feature>
<keyword evidence="1" id="KW-0597">Phosphoprotein</keyword>
<dbReference type="AlphaFoldDB" id="A0A9Y2MT13"/>
<evidence type="ECO:0000256" key="1">
    <source>
        <dbReference type="ARBA" id="ARBA00022553"/>
    </source>
</evidence>
<protein>
    <submittedName>
        <fullName evidence="4">FHA domain-containing protein</fullName>
    </submittedName>
</protein>
<dbReference type="InterPro" id="IPR008984">
    <property type="entry name" value="SMAD_FHA_dom_sf"/>
</dbReference>
<dbReference type="Proteomes" id="UP001236014">
    <property type="component" value="Chromosome"/>
</dbReference>
<evidence type="ECO:0000256" key="2">
    <source>
        <dbReference type="SAM" id="MobiDB-lite"/>
    </source>
</evidence>
<sequence>MTSFPADDPASETPGAVVVRGLAGTAVVLPAEYARLPFGRQPGPDGVKVGEDDPRVSREHGALTYRRGWWLLSNSGHTPIEFSPTRLLHSDDEPEPLPAGFTTLLVVGSGGRKHPLEVRVNAPDHNRPMPVTGPTLPGRQWDLTTTQRLVLTVLGQQYLRREVPAQPMSRGHVAEIMGELEPGGEWDVRKVDRVIATVRDRLSGQGVRGLKRTEVPEPIGNSLNHNLLTELAITTNSLTRADLDVLDRLD</sequence>